<evidence type="ECO:0000313" key="1">
    <source>
        <dbReference type="EMBL" id="SBR61911.1"/>
    </source>
</evidence>
<protein>
    <recommendedName>
        <fullName evidence="2">ABC transporter substrate-binding protein</fullName>
    </recommendedName>
</protein>
<proteinExistence type="predicted"/>
<dbReference type="EMBL" id="HAEF01020752">
    <property type="protein sequence ID" value="SBR61911.1"/>
    <property type="molecule type" value="Transcribed_RNA"/>
</dbReference>
<name>A0A1A8MZA0_9TELE</name>
<evidence type="ECO:0008006" key="2">
    <source>
        <dbReference type="Google" id="ProtNLM"/>
    </source>
</evidence>
<feature type="non-terminal residue" evidence="1">
    <location>
        <position position="63"/>
    </location>
</feature>
<dbReference type="AlphaFoldDB" id="A0A1A8MZA0"/>
<reference evidence="1" key="2">
    <citation type="submission" date="2016-06" db="EMBL/GenBank/DDBJ databases">
        <title>The genome of a short-lived fish provides insights into sex chromosome evolution and the genetic control of aging.</title>
        <authorList>
            <person name="Reichwald K."/>
            <person name="Felder M."/>
            <person name="Petzold A."/>
            <person name="Koch P."/>
            <person name="Groth M."/>
            <person name="Platzer M."/>
        </authorList>
    </citation>
    <scope>NUCLEOTIDE SEQUENCE</scope>
    <source>
        <tissue evidence="1">Brain</tissue>
    </source>
</reference>
<accession>A0A1A8MZA0</accession>
<feature type="non-terminal residue" evidence="1">
    <location>
        <position position="1"/>
    </location>
</feature>
<reference evidence="1" key="1">
    <citation type="submission" date="2016-05" db="EMBL/GenBank/DDBJ databases">
        <authorList>
            <person name="Lavstsen T."/>
            <person name="Jespersen J.S."/>
        </authorList>
    </citation>
    <scope>NUCLEOTIDE SEQUENCE</scope>
    <source>
        <tissue evidence="1">Brain</tissue>
    </source>
</reference>
<organism evidence="1">
    <name type="scientific">Nothobranchius pienaari</name>
    <dbReference type="NCBI Taxonomy" id="704102"/>
    <lineage>
        <taxon>Eukaryota</taxon>
        <taxon>Metazoa</taxon>
        <taxon>Chordata</taxon>
        <taxon>Craniata</taxon>
        <taxon>Vertebrata</taxon>
        <taxon>Euteleostomi</taxon>
        <taxon>Actinopterygii</taxon>
        <taxon>Neopterygii</taxon>
        <taxon>Teleostei</taxon>
        <taxon>Neoteleostei</taxon>
        <taxon>Acanthomorphata</taxon>
        <taxon>Ovalentaria</taxon>
        <taxon>Atherinomorphae</taxon>
        <taxon>Cyprinodontiformes</taxon>
        <taxon>Nothobranchiidae</taxon>
        <taxon>Nothobranchius</taxon>
    </lineage>
</organism>
<sequence>LYRSAVAKRELIQKAKLTIYRSIYVPALFYGHEFWGGRKNDVAKTSGLNEFSPQGVWALLRDR</sequence>
<gene>
    <name evidence="1" type="primary">Nfu_g_1_009111</name>
</gene>